<gene>
    <name evidence="1" type="ORF">IV500_19940</name>
</gene>
<evidence type="ECO:0000313" key="2">
    <source>
        <dbReference type="Proteomes" id="UP000655366"/>
    </source>
</evidence>
<dbReference type="EMBL" id="JADNYM010000035">
    <property type="protein sequence ID" value="MBG0741633.1"/>
    <property type="molecule type" value="Genomic_DNA"/>
</dbReference>
<dbReference type="RefSeq" id="WP_196398565.1">
    <property type="nucleotide sequence ID" value="NZ_JADNYM010000035.1"/>
</dbReference>
<reference evidence="1 2" key="1">
    <citation type="submission" date="2020-11" db="EMBL/GenBank/DDBJ databases">
        <title>Arthrobacter antarcticus sp. nov., isolated from Antarctic Soil.</title>
        <authorList>
            <person name="Li J."/>
        </authorList>
    </citation>
    <scope>NUCLEOTIDE SEQUENCE [LARGE SCALE GENOMIC DNA]</scope>
    <source>
        <strain evidence="1 2">Z1-20</strain>
    </source>
</reference>
<keyword evidence="2" id="KW-1185">Reference proteome</keyword>
<sequence length="407" mass="44345">MTTEQRLSVRTGEDILSYIAHAVGYWPTNSLVCLTLDGGSVGATLRVDLPRPGGGGLRDFADYICSTLGADEAADGVLVAVFGQTDWQLKGRTPYREMIRTLGRSLAQAGMPVRDKWYVGPEHWRNYLCGDAGCCGWPGRPLEDITNSALNAELVFRGSALVDPVDRAGAAVVTPADVDVVAVQREVHKHDALLAGRQREQAQFKAVLQAWELAILRWPEPPTASSAGYLLASLQSVTIRDSVLVLASVSARLAFGGALACRLLIDSEHAVTRPAPWDPNRSEQDALRRSFSQLQDDRGQDLAVQDFGSILVGEGASDPDWQKLDVMDELLTYLSRAGTAGPRAAVLTMLAWTQWCRGRGSSADAYLQLALREFGGYPLAVLLEELISRGSICNWARNRRTSWRKPA</sequence>
<evidence type="ECO:0000313" key="1">
    <source>
        <dbReference type="EMBL" id="MBG0741633.1"/>
    </source>
</evidence>
<dbReference type="AlphaFoldDB" id="A0A931CNU3"/>
<dbReference type="InterPro" id="IPR025447">
    <property type="entry name" value="DUF4192"/>
</dbReference>
<proteinExistence type="predicted"/>
<dbReference type="Proteomes" id="UP000655366">
    <property type="component" value="Unassembled WGS sequence"/>
</dbReference>
<name>A0A931CNU3_9MICC</name>
<dbReference type="Pfam" id="PF13830">
    <property type="entry name" value="DUF4192"/>
    <property type="match status" value="2"/>
</dbReference>
<comment type="caution">
    <text evidence="1">The sequence shown here is derived from an EMBL/GenBank/DDBJ whole genome shotgun (WGS) entry which is preliminary data.</text>
</comment>
<organism evidence="1 2">
    <name type="scientific">Arthrobacter terrae</name>
    <dbReference type="NCBI Taxonomy" id="2935737"/>
    <lineage>
        <taxon>Bacteria</taxon>
        <taxon>Bacillati</taxon>
        <taxon>Actinomycetota</taxon>
        <taxon>Actinomycetes</taxon>
        <taxon>Micrococcales</taxon>
        <taxon>Micrococcaceae</taxon>
        <taxon>Arthrobacter</taxon>
    </lineage>
</organism>
<accession>A0A931CNU3</accession>
<protein>
    <submittedName>
        <fullName evidence="1">DUF4192 domain-containing protein</fullName>
    </submittedName>
</protein>